<dbReference type="GO" id="GO:0032357">
    <property type="term" value="F:oxidized purine DNA binding"/>
    <property type="evidence" value="ECO:0007669"/>
    <property type="project" value="TreeGrafter"/>
</dbReference>
<dbReference type="InterPro" id="IPR003265">
    <property type="entry name" value="HhH-GPD_domain"/>
</dbReference>
<evidence type="ECO:0000256" key="6">
    <source>
        <dbReference type="ARBA" id="ARBA00022723"/>
    </source>
</evidence>
<comment type="caution">
    <text evidence="16">The sequence shown here is derived from an EMBL/GenBank/DDBJ whole genome shotgun (WGS) entry which is preliminary data.</text>
</comment>
<organism evidence="16 17">
    <name type="scientific">candidate division MSBL1 archaeon SCGC-AAA259I09</name>
    <dbReference type="NCBI Taxonomy" id="1698267"/>
    <lineage>
        <taxon>Archaea</taxon>
        <taxon>Methanobacteriati</taxon>
        <taxon>Methanobacteriota</taxon>
        <taxon>candidate division MSBL1</taxon>
    </lineage>
</organism>
<evidence type="ECO:0000259" key="15">
    <source>
        <dbReference type="SMART" id="SM00478"/>
    </source>
</evidence>
<dbReference type="PIRSF" id="PIRSF001435">
    <property type="entry name" value="Nth"/>
    <property type="match status" value="1"/>
</dbReference>
<dbReference type="GO" id="GO:0051536">
    <property type="term" value="F:iron-sulfur cluster binding"/>
    <property type="evidence" value="ECO:0007669"/>
    <property type="project" value="UniProtKB-KW"/>
</dbReference>
<dbReference type="CDD" id="cd00056">
    <property type="entry name" value="ENDO3c"/>
    <property type="match status" value="1"/>
</dbReference>
<dbReference type="GO" id="GO:0000701">
    <property type="term" value="F:purine-specific mismatch base pair DNA N-glycosylase activity"/>
    <property type="evidence" value="ECO:0007669"/>
    <property type="project" value="UniProtKB-EC"/>
</dbReference>
<sequence length="232" mass="26187">MFMAQGSERDSAIKSEFVEKIIGWYEENGRHRFPWRNTEDPYEILTAEFLLQKTTAEQVEEVYPKFLEAFPEVGDLAEAPKEEILDIIGGLGLAYRADRMKEVAQEISDDYKGRVPEGLDELLNLKGVGDYTANSVLCYAFGRARPVIDTNAGRILKRVFGLNVGGRLRQSDDLWSLAEDLVPENEPKKYNLGLLDLGAFVCHKKEPECKKCPVKDLCCSSRAGEEYGVRDL</sequence>
<comment type="catalytic activity">
    <reaction evidence="1">
        <text>Hydrolyzes free adenine bases from 7,8-dihydro-8-oxoguanine:adenine mismatched double-stranded DNA, leaving an apurinic site.</text>
        <dbReference type="EC" id="3.2.2.31"/>
    </reaction>
</comment>
<evidence type="ECO:0000256" key="9">
    <source>
        <dbReference type="ARBA" id="ARBA00023004"/>
    </source>
</evidence>
<keyword evidence="9" id="KW-0408">Iron</keyword>
<proteinExistence type="inferred from homology"/>
<dbReference type="EC" id="3.2.2.31" evidence="4"/>
<dbReference type="GO" id="GO:0141016">
    <property type="term" value="F:G/T mismatch-specific thymine-DNA glycosylase activity"/>
    <property type="evidence" value="ECO:0007669"/>
    <property type="project" value="UniProtKB-EC"/>
</dbReference>
<evidence type="ECO:0000313" key="16">
    <source>
        <dbReference type="EMBL" id="KXA97441.1"/>
    </source>
</evidence>
<dbReference type="PANTHER" id="PTHR42944">
    <property type="entry name" value="ADENINE DNA GLYCOSYLASE"/>
    <property type="match status" value="1"/>
</dbReference>
<dbReference type="GO" id="GO:0035485">
    <property type="term" value="F:adenine/guanine mispair binding"/>
    <property type="evidence" value="ECO:0007669"/>
    <property type="project" value="TreeGrafter"/>
</dbReference>
<dbReference type="InterPro" id="IPR011257">
    <property type="entry name" value="DNA_glycosylase"/>
</dbReference>
<evidence type="ECO:0000256" key="13">
    <source>
        <dbReference type="ARBA" id="ARBA00052915"/>
    </source>
</evidence>
<dbReference type="SMART" id="SM00478">
    <property type="entry name" value="ENDO3c"/>
    <property type="match status" value="1"/>
</dbReference>
<evidence type="ECO:0000256" key="7">
    <source>
        <dbReference type="ARBA" id="ARBA00022763"/>
    </source>
</evidence>
<dbReference type="SUPFAM" id="SSF48150">
    <property type="entry name" value="DNA-glycosylase"/>
    <property type="match status" value="1"/>
</dbReference>
<gene>
    <name evidence="16" type="ORF">AKJ37_02975</name>
</gene>
<keyword evidence="17" id="KW-1185">Reference proteome</keyword>
<dbReference type="InterPro" id="IPR044298">
    <property type="entry name" value="MIG/MutY"/>
</dbReference>
<dbReference type="EMBL" id="LHXR01000030">
    <property type="protein sequence ID" value="KXA97441.1"/>
    <property type="molecule type" value="Genomic_DNA"/>
</dbReference>
<keyword evidence="10" id="KW-0411">Iron-sulfur</keyword>
<comment type="catalytic activity">
    <reaction evidence="13">
        <text>Hydrolyzes mismatched double-stranded DNA and polynucleotides, releasing free thymine.</text>
        <dbReference type="EC" id="3.2.2.29"/>
    </reaction>
</comment>
<dbReference type="GO" id="GO:0006298">
    <property type="term" value="P:mismatch repair"/>
    <property type="evidence" value="ECO:0007669"/>
    <property type="project" value="TreeGrafter"/>
</dbReference>
<dbReference type="GO" id="GO:0046872">
    <property type="term" value="F:metal ion binding"/>
    <property type="evidence" value="ECO:0007669"/>
    <property type="project" value="UniProtKB-KW"/>
</dbReference>
<evidence type="ECO:0000256" key="3">
    <source>
        <dbReference type="ARBA" id="ARBA00008343"/>
    </source>
</evidence>
<dbReference type="Proteomes" id="UP000070463">
    <property type="component" value="Unassembled WGS sequence"/>
</dbReference>
<dbReference type="EC" id="3.2.2.29" evidence="14"/>
<evidence type="ECO:0000256" key="12">
    <source>
        <dbReference type="ARBA" id="ARBA00023295"/>
    </source>
</evidence>
<dbReference type="Pfam" id="PF00633">
    <property type="entry name" value="HHH"/>
    <property type="match status" value="1"/>
</dbReference>
<comment type="cofactor">
    <cofactor evidence="2">
        <name>[4Fe-4S] cluster</name>
        <dbReference type="ChEBI" id="CHEBI:49883"/>
    </cofactor>
</comment>
<evidence type="ECO:0000256" key="10">
    <source>
        <dbReference type="ARBA" id="ARBA00023014"/>
    </source>
</evidence>
<dbReference type="GO" id="GO:0034039">
    <property type="term" value="F:8-oxo-7,8-dihydroguanine DNA N-glycosylase activity"/>
    <property type="evidence" value="ECO:0007669"/>
    <property type="project" value="TreeGrafter"/>
</dbReference>
<evidence type="ECO:0000256" key="4">
    <source>
        <dbReference type="ARBA" id="ARBA00012045"/>
    </source>
</evidence>
<dbReference type="InterPro" id="IPR000445">
    <property type="entry name" value="HhH_motif"/>
</dbReference>
<dbReference type="FunFam" id="1.10.340.30:FF:000001">
    <property type="entry name" value="Endonuclease III"/>
    <property type="match status" value="1"/>
</dbReference>
<dbReference type="Gene3D" id="1.10.340.30">
    <property type="entry name" value="Hypothetical protein, domain 2"/>
    <property type="match status" value="1"/>
</dbReference>
<evidence type="ECO:0000313" key="17">
    <source>
        <dbReference type="Proteomes" id="UP000070463"/>
    </source>
</evidence>
<reference evidence="16 17" key="1">
    <citation type="journal article" date="2016" name="Sci. Rep.">
        <title>Metabolic traits of an uncultured archaeal lineage -MSBL1- from brine pools of the Red Sea.</title>
        <authorList>
            <person name="Mwirichia R."/>
            <person name="Alam I."/>
            <person name="Rashid M."/>
            <person name="Vinu M."/>
            <person name="Ba-Alawi W."/>
            <person name="Anthony Kamau A."/>
            <person name="Kamanda Ngugi D."/>
            <person name="Goker M."/>
            <person name="Klenk H.P."/>
            <person name="Bajic V."/>
            <person name="Stingl U."/>
        </authorList>
    </citation>
    <scope>NUCLEOTIDE SEQUENCE [LARGE SCALE GENOMIC DNA]</scope>
    <source>
        <strain evidence="16">SCGC-AAA259I09</strain>
    </source>
</reference>
<dbReference type="InterPro" id="IPR023170">
    <property type="entry name" value="HhH_base_excis_C"/>
</dbReference>
<evidence type="ECO:0000256" key="11">
    <source>
        <dbReference type="ARBA" id="ARBA00023204"/>
    </source>
</evidence>
<evidence type="ECO:0000256" key="8">
    <source>
        <dbReference type="ARBA" id="ARBA00022801"/>
    </source>
</evidence>
<evidence type="ECO:0000256" key="5">
    <source>
        <dbReference type="ARBA" id="ARBA00022023"/>
    </source>
</evidence>
<dbReference type="Pfam" id="PF00730">
    <property type="entry name" value="HhH-GPD"/>
    <property type="match status" value="1"/>
</dbReference>
<evidence type="ECO:0000256" key="1">
    <source>
        <dbReference type="ARBA" id="ARBA00000843"/>
    </source>
</evidence>
<keyword evidence="6" id="KW-0479">Metal-binding</keyword>
<dbReference type="GO" id="GO:0006284">
    <property type="term" value="P:base-excision repair"/>
    <property type="evidence" value="ECO:0007669"/>
    <property type="project" value="InterPro"/>
</dbReference>
<keyword evidence="7" id="KW-0227">DNA damage</keyword>
<dbReference type="PANTHER" id="PTHR42944:SF1">
    <property type="entry name" value="ADENINE DNA GLYCOSYLASE"/>
    <property type="match status" value="1"/>
</dbReference>
<name>A0A133UT81_9EURY</name>
<keyword evidence="11" id="KW-0234">DNA repair</keyword>
<keyword evidence="8" id="KW-0378">Hydrolase</keyword>
<dbReference type="Gene3D" id="1.10.1670.10">
    <property type="entry name" value="Helix-hairpin-Helix base-excision DNA repair enzymes (C-terminal)"/>
    <property type="match status" value="1"/>
</dbReference>
<evidence type="ECO:0000256" key="2">
    <source>
        <dbReference type="ARBA" id="ARBA00001966"/>
    </source>
</evidence>
<evidence type="ECO:0000256" key="14">
    <source>
        <dbReference type="ARBA" id="ARBA00066769"/>
    </source>
</evidence>
<protein>
    <recommendedName>
        <fullName evidence="5">Adenine DNA glycosylase</fullName>
        <ecNumber evidence="14">3.2.2.29</ecNumber>
        <ecNumber evidence="4">3.2.2.31</ecNumber>
    </recommendedName>
</protein>
<feature type="domain" description="HhH-GPD" evidence="15">
    <location>
        <begin position="50"/>
        <end position="200"/>
    </location>
</feature>
<dbReference type="AlphaFoldDB" id="A0A133UT81"/>
<comment type="similarity">
    <text evidence="3">Belongs to the Nth/MutY family.</text>
</comment>
<accession>A0A133UT81</accession>
<keyword evidence="12" id="KW-0326">Glycosidase</keyword>